<reference evidence="1 2" key="1">
    <citation type="journal article" date="2007" name="Genome Res.">
        <title>Genome characteristics of facultatively symbiotic Frankia sp. strains reflect host range and host plant biogeography.</title>
        <authorList>
            <person name="Normand P."/>
            <person name="Lapierre P."/>
            <person name="Tisa L.S."/>
            <person name="Gogarten J.P."/>
            <person name="Alloisio N."/>
            <person name="Bagnarol E."/>
            <person name="Bassi C.A."/>
            <person name="Berry A.M."/>
            <person name="Bickhart D.M."/>
            <person name="Choisne N."/>
            <person name="Couloux A."/>
            <person name="Cournoyer B."/>
            <person name="Cruveiller S."/>
            <person name="Daubin V."/>
            <person name="Demange N."/>
            <person name="Francino M.P."/>
            <person name="Goltsman E."/>
            <person name="Huang Y."/>
            <person name="Kopp O.R."/>
            <person name="Labarre L."/>
            <person name="Lapidus A."/>
            <person name="Lavire C."/>
            <person name="Marechal J."/>
            <person name="Martinez M."/>
            <person name="Mastronunzio J.E."/>
            <person name="Mullin B.C."/>
            <person name="Niemann J."/>
            <person name="Pujic P."/>
            <person name="Rawnsley T."/>
            <person name="Rouy Z."/>
            <person name="Schenowitz C."/>
            <person name="Sellstedt A."/>
            <person name="Tavares F."/>
            <person name="Tomkins J.P."/>
            <person name="Vallenet D."/>
            <person name="Valverde C."/>
            <person name="Wall L.G."/>
            <person name="Wang Y."/>
            <person name="Medigue C."/>
            <person name="Benson D.R."/>
        </authorList>
    </citation>
    <scope>NUCLEOTIDE SEQUENCE [LARGE SCALE GENOMIC DNA]</scope>
    <source>
        <strain evidence="2">DSM 45818 / CECT 9043 / CcI3</strain>
    </source>
</reference>
<name>Q2JC29_FRACC</name>
<gene>
    <name evidence="1" type="ordered locus">Francci3_1787</name>
</gene>
<dbReference type="OrthoDB" id="3212786at2"/>
<dbReference type="AlphaFoldDB" id="Q2JC29"/>
<proteinExistence type="predicted"/>
<accession>Q2JC29</accession>
<protein>
    <submittedName>
        <fullName evidence="1">Uncharacterized protein</fullName>
    </submittedName>
</protein>
<evidence type="ECO:0000313" key="2">
    <source>
        <dbReference type="Proteomes" id="UP000001937"/>
    </source>
</evidence>
<dbReference type="EMBL" id="CP000249">
    <property type="protein sequence ID" value="ABD11163.1"/>
    <property type="molecule type" value="Genomic_DNA"/>
</dbReference>
<dbReference type="HOGENOM" id="CLU_1576181_0_0_11"/>
<dbReference type="Proteomes" id="UP000001937">
    <property type="component" value="Chromosome"/>
</dbReference>
<sequence>MNTHTWTLIEDITARVQRAVRAGDQPAILGLHGTRNLIVSDYDYLCSWATALAFEIRAAAQAQSNATHRWVLAVPQVWYDDGEIIQARPLHTAPVQADEQEAITWMSCDDTDGVDYGRVPFTRRPNGEPVFDDPEYFTSPVHSLQRTPGAALHRLLTANIPDLASHLPT</sequence>
<keyword evidence="2" id="KW-1185">Reference proteome</keyword>
<dbReference type="KEGG" id="fra:Francci3_1787"/>
<dbReference type="eggNOG" id="ENOG5033YFY">
    <property type="taxonomic scope" value="Bacteria"/>
</dbReference>
<dbReference type="PhylomeDB" id="Q2JC29"/>
<evidence type="ECO:0000313" key="1">
    <source>
        <dbReference type="EMBL" id="ABD11163.1"/>
    </source>
</evidence>
<organism evidence="1 2">
    <name type="scientific">Frankia casuarinae (strain DSM 45818 / CECT 9043 / HFP020203 / CcI3)</name>
    <dbReference type="NCBI Taxonomy" id="106370"/>
    <lineage>
        <taxon>Bacteria</taxon>
        <taxon>Bacillati</taxon>
        <taxon>Actinomycetota</taxon>
        <taxon>Actinomycetes</taxon>
        <taxon>Frankiales</taxon>
        <taxon>Frankiaceae</taxon>
        <taxon>Frankia</taxon>
    </lineage>
</organism>
<dbReference type="RefSeq" id="WP_011436223.1">
    <property type="nucleotide sequence ID" value="NC_007777.1"/>
</dbReference>